<keyword evidence="4" id="KW-0949">S-adenosyl-L-methionine</keyword>
<evidence type="ECO:0000256" key="1">
    <source>
        <dbReference type="ARBA" id="ARBA00008361"/>
    </source>
</evidence>
<dbReference type="GO" id="GO:0032259">
    <property type="term" value="P:methylation"/>
    <property type="evidence" value="ECO:0007669"/>
    <property type="project" value="UniProtKB-KW"/>
</dbReference>
<dbReference type="EMBL" id="QUQM01000001">
    <property type="protein sequence ID" value="KAA8649523.1"/>
    <property type="molecule type" value="Genomic_DNA"/>
</dbReference>
<evidence type="ECO:0000256" key="3">
    <source>
        <dbReference type="ARBA" id="ARBA00022679"/>
    </source>
</evidence>
<dbReference type="AlphaFoldDB" id="A0A4S3JA54"/>
<evidence type="ECO:0000313" key="8">
    <source>
        <dbReference type="Proteomes" id="UP000308092"/>
    </source>
</evidence>
<dbReference type="InterPro" id="IPR019257">
    <property type="entry name" value="MeTrfase_dom"/>
</dbReference>
<protein>
    <recommendedName>
        <fullName evidence="5">Histidine-specific methyltransferase SAM-dependent domain-containing protein</fullName>
    </recommendedName>
</protein>
<evidence type="ECO:0000313" key="6">
    <source>
        <dbReference type="EMBL" id="KAA8649523.1"/>
    </source>
</evidence>
<proteinExistence type="inferred from homology"/>
<evidence type="ECO:0000313" key="9">
    <source>
        <dbReference type="Proteomes" id="UP000324241"/>
    </source>
</evidence>
<feature type="domain" description="Histidine-specific methyltransferase SAM-dependent" evidence="5">
    <location>
        <begin position="56"/>
        <end position="378"/>
    </location>
</feature>
<reference evidence="6 9" key="2">
    <citation type="submission" date="2019-08" db="EMBL/GenBank/DDBJ databases">
        <title>The genome sequence of a newly discovered highly antifungal drug resistant Aspergillus species, Aspergillus tanneri NIH 1004.</title>
        <authorList>
            <person name="Mounaud S."/>
            <person name="Singh I."/>
            <person name="Joardar V."/>
            <person name="Pakala S."/>
            <person name="Pakala S."/>
            <person name="Venepally P."/>
            <person name="Chung J.K."/>
            <person name="Losada L."/>
            <person name="Nierman W.C."/>
        </authorList>
    </citation>
    <scope>NUCLEOTIDE SEQUENCE [LARGE SCALE GENOMIC DNA]</scope>
    <source>
        <strain evidence="6 9">NIH1004</strain>
    </source>
</reference>
<organism evidence="7 8">
    <name type="scientific">Aspergillus tanneri</name>
    <dbReference type="NCBI Taxonomy" id="1220188"/>
    <lineage>
        <taxon>Eukaryota</taxon>
        <taxon>Fungi</taxon>
        <taxon>Dikarya</taxon>
        <taxon>Ascomycota</taxon>
        <taxon>Pezizomycotina</taxon>
        <taxon>Eurotiomycetes</taxon>
        <taxon>Eurotiomycetidae</taxon>
        <taxon>Eurotiales</taxon>
        <taxon>Aspergillaceae</taxon>
        <taxon>Aspergillus</taxon>
        <taxon>Aspergillus subgen. Circumdati</taxon>
    </lineage>
</organism>
<dbReference type="InterPro" id="IPR051128">
    <property type="entry name" value="EgtD_Methyltrsf_superfamily"/>
</dbReference>
<keyword evidence="3" id="KW-0808">Transferase</keyword>
<dbReference type="InterPro" id="IPR029063">
    <property type="entry name" value="SAM-dependent_MTases_sf"/>
</dbReference>
<name>A0A4S3JA54_9EURO</name>
<keyword evidence="8" id="KW-1185">Reference proteome</keyword>
<dbReference type="Proteomes" id="UP000324241">
    <property type="component" value="Unassembled WGS sequence"/>
</dbReference>
<dbReference type="GO" id="GO:0008168">
    <property type="term" value="F:methyltransferase activity"/>
    <property type="evidence" value="ECO:0007669"/>
    <property type="project" value="UniProtKB-KW"/>
</dbReference>
<dbReference type="PANTHER" id="PTHR43397:SF2">
    <property type="entry name" value="HISTIDINE-SPECIFIC METHYLTRANSFERASE SAM-DEPENDENT DOMAIN-CONTAINING PROTEIN"/>
    <property type="match status" value="1"/>
</dbReference>
<dbReference type="Proteomes" id="UP000308092">
    <property type="component" value="Unassembled WGS sequence"/>
</dbReference>
<dbReference type="OrthoDB" id="659at2759"/>
<dbReference type="RefSeq" id="XP_033428884.1">
    <property type="nucleotide sequence ID" value="XM_033566889.1"/>
</dbReference>
<evidence type="ECO:0000256" key="4">
    <source>
        <dbReference type="ARBA" id="ARBA00022691"/>
    </source>
</evidence>
<comment type="caution">
    <text evidence="7">The sequence shown here is derived from an EMBL/GenBank/DDBJ whole genome shotgun (WGS) entry which is preliminary data.</text>
</comment>
<sequence>MASKAPSPHTLDPSPGTARVQVKQSPLLNLQSSAVIHITNSNGTTRTHQPSTLDLKSEILAGLRSPSPSLPSLLLWGDNGIRHFNNLTLHPNYYPSRTELAMITQYAEAFASMTPAGGILLELGCGNLHKTSIILSAFHHLRRPINYYALDVSEAELHSSVKMLRQDFAHSQFISINGLYGTYDDCGAWLLSLSTSSPPYGLPNLVAGQVISFLWIGNSIANMHPSEATEMLCKFQNACSASQLQCQFLIGSDACDDPAAVLKAYNPSNQVFNDFILSGLDYANDILGGKVFRREDFQVESKFDSTKRLLSTYYVTNKRVELDWDNHACRDSARRFLEKGERVCIIFSYKWSVEGFSRICENAGMQIARRWTDKTIDYSNP</sequence>
<dbReference type="NCBIfam" id="TIGR03439">
    <property type="entry name" value="methyl_EasF"/>
    <property type="match status" value="1"/>
</dbReference>
<dbReference type="InterPro" id="IPR017805">
    <property type="entry name" value="SAM_MeTrfase_EasF-type_put"/>
</dbReference>
<dbReference type="STRING" id="1220188.A0A4S3JA54"/>
<dbReference type="InterPro" id="IPR017804">
    <property type="entry name" value="MeTrfase_EgtD-like"/>
</dbReference>
<dbReference type="VEuPathDB" id="FungiDB:EYZ11_009398"/>
<dbReference type="Gene3D" id="3.40.50.150">
    <property type="entry name" value="Vaccinia Virus protein VP39"/>
    <property type="match status" value="1"/>
</dbReference>
<comment type="similarity">
    <text evidence="1">Belongs to the methyltransferase superfamily.</text>
</comment>
<dbReference type="Pfam" id="PF10017">
    <property type="entry name" value="Methyltransf_33"/>
    <property type="match status" value="1"/>
</dbReference>
<keyword evidence="2" id="KW-0489">Methyltransferase</keyword>
<evidence type="ECO:0000313" key="7">
    <source>
        <dbReference type="EMBL" id="THC91148.1"/>
    </source>
</evidence>
<dbReference type="PIRSF" id="PIRSF018005">
    <property type="entry name" value="UCP018005"/>
    <property type="match status" value="1"/>
</dbReference>
<evidence type="ECO:0000256" key="2">
    <source>
        <dbReference type="ARBA" id="ARBA00022603"/>
    </source>
</evidence>
<dbReference type="PANTHER" id="PTHR43397">
    <property type="entry name" value="ERGOTHIONEINE BIOSYNTHESIS PROTEIN 1"/>
    <property type="match status" value="1"/>
</dbReference>
<evidence type="ECO:0000259" key="5">
    <source>
        <dbReference type="Pfam" id="PF10017"/>
    </source>
</evidence>
<reference evidence="7 8" key="1">
    <citation type="submission" date="2019-03" db="EMBL/GenBank/DDBJ databases">
        <title>The genome sequence of a newly discovered highly antifungal drug resistant Aspergillus species, Aspergillus tanneri NIH 1004.</title>
        <authorList>
            <person name="Mounaud S."/>
            <person name="Singh I."/>
            <person name="Joardar V."/>
            <person name="Pakala S."/>
            <person name="Pakala S."/>
            <person name="Venepally P."/>
            <person name="Hoover J."/>
            <person name="Nierman W."/>
            <person name="Chung J."/>
            <person name="Losada L."/>
        </authorList>
    </citation>
    <scope>NUCLEOTIDE SEQUENCE [LARGE SCALE GENOMIC DNA]</scope>
    <source>
        <strain evidence="7 8">NIH1004</strain>
    </source>
</reference>
<dbReference type="EMBL" id="SOSA01000443">
    <property type="protein sequence ID" value="THC91148.1"/>
    <property type="molecule type" value="Genomic_DNA"/>
</dbReference>
<accession>A0A4S3JA54</accession>
<dbReference type="GeneID" id="54324896"/>
<gene>
    <name evidence="6" type="ORF">ATNIH1004_002194</name>
    <name evidence="7" type="ORF">EYZ11_009398</name>
</gene>